<evidence type="ECO:0000259" key="5">
    <source>
        <dbReference type="Pfam" id="PF05726"/>
    </source>
</evidence>
<dbReference type="InterPro" id="IPR012093">
    <property type="entry name" value="Pirin"/>
</dbReference>
<evidence type="ECO:0000313" key="6">
    <source>
        <dbReference type="EMBL" id="TDR80784.1"/>
    </source>
</evidence>
<dbReference type="InterPro" id="IPR003829">
    <property type="entry name" value="Pirin_N_dom"/>
</dbReference>
<dbReference type="InterPro" id="IPR014710">
    <property type="entry name" value="RmlC-like_jellyroll"/>
</dbReference>
<sequence>MKNTDAFREVESLHTGMSVSDGAGVKLSRILTQPLQQRLDPFLMLDEFGSDTPGDYIAGFPEHPHRGFETVTYMLEGRMRHRDSVGNEGVLGPGDVQWMTAGRGVVHSEMPEQAEGRMRGFQLWVNLPAREKMTDPRYRGIAAADIPRLSPAPGVDVRLIAGMLDGQQGAVGGIATDPQYLDISLAEGTEVVLPVPEGYRAFLYVYEGRALVGGNQRAVGKGTMAVLDHGPGRLAVWLRAQEASRLLLIAGRPIEEPIAQWGPFVMNTRAELEQAFNDYNNGLF</sequence>
<organism evidence="6 7">
    <name type="scientific">Paludibacterium purpuratum</name>
    <dbReference type="NCBI Taxonomy" id="1144873"/>
    <lineage>
        <taxon>Bacteria</taxon>
        <taxon>Pseudomonadati</taxon>
        <taxon>Pseudomonadota</taxon>
        <taxon>Betaproteobacteria</taxon>
        <taxon>Neisseriales</taxon>
        <taxon>Chromobacteriaceae</taxon>
        <taxon>Paludibacterium</taxon>
    </lineage>
</organism>
<dbReference type="InterPro" id="IPR011051">
    <property type="entry name" value="RmlC_Cupin_sf"/>
</dbReference>
<comment type="cofactor">
    <cofactor evidence="2">
        <name>Fe cation</name>
        <dbReference type="ChEBI" id="CHEBI:24875"/>
    </cofactor>
    <text evidence="2">Binds 1 Fe cation per subunit.</text>
</comment>
<dbReference type="Pfam" id="PF02678">
    <property type="entry name" value="Pirin"/>
    <property type="match status" value="1"/>
</dbReference>
<evidence type="ECO:0000256" key="3">
    <source>
        <dbReference type="RuleBase" id="RU003457"/>
    </source>
</evidence>
<feature type="binding site" evidence="2">
    <location>
        <position position="65"/>
    </location>
    <ligand>
        <name>Fe cation</name>
        <dbReference type="ChEBI" id="CHEBI:24875"/>
    </ligand>
</feature>
<evidence type="ECO:0000256" key="2">
    <source>
        <dbReference type="PIRSR" id="PIRSR006232-1"/>
    </source>
</evidence>
<feature type="domain" description="Pirin N-terminal" evidence="4">
    <location>
        <begin position="27"/>
        <end position="125"/>
    </location>
</feature>
<dbReference type="Gene3D" id="2.60.120.10">
    <property type="entry name" value="Jelly Rolls"/>
    <property type="match status" value="2"/>
</dbReference>
<dbReference type="GO" id="GO:0046872">
    <property type="term" value="F:metal ion binding"/>
    <property type="evidence" value="ECO:0007669"/>
    <property type="project" value="UniProtKB-KW"/>
</dbReference>
<dbReference type="PANTHER" id="PTHR13903">
    <property type="entry name" value="PIRIN-RELATED"/>
    <property type="match status" value="1"/>
</dbReference>
<keyword evidence="7" id="KW-1185">Reference proteome</keyword>
<dbReference type="PIRSF" id="PIRSF006232">
    <property type="entry name" value="Pirin"/>
    <property type="match status" value="1"/>
</dbReference>
<dbReference type="RefSeq" id="WP_243729324.1">
    <property type="nucleotide sequence ID" value="NZ_SNZP01000004.1"/>
</dbReference>
<evidence type="ECO:0008006" key="8">
    <source>
        <dbReference type="Google" id="ProtNLM"/>
    </source>
</evidence>
<evidence type="ECO:0000256" key="1">
    <source>
        <dbReference type="ARBA" id="ARBA00008416"/>
    </source>
</evidence>
<dbReference type="PANTHER" id="PTHR13903:SF8">
    <property type="entry name" value="PIRIN"/>
    <property type="match status" value="1"/>
</dbReference>
<dbReference type="Proteomes" id="UP000295611">
    <property type="component" value="Unassembled WGS sequence"/>
</dbReference>
<gene>
    <name evidence="6" type="ORF">DFP86_104284</name>
</gene>
<protein>
    <recommendedName>
        <fullName evidence="8">Pirin</fullName>
    </recommendedName>
</protein>
<dbReference type="AlphaFoldDB" id="A0A4R7B7N5"/>
<dbReference type="EMBL" id="SNZP01000004">
    <property type="protein sequence ID" value="TDR80784.1"/>
    <property type="molecule type" value="Genomic_DNA"/>
</dbReference>
<accession>A0A4R7B7N5</accession>
<dbReference type="CDD" id="cd02247">
    <property type="entry name" value="cupin_pirin_C"/>
    <property type="match status" value="1"/>
</dbReference>
<evidence type="ECO:0000313" key="7">
    <source>
        <dbReference type="Proteomes" id="UP000295611"/>
    </source>
</evidence>
<comment type="caution">
    <text evidence="6">The sequence shown here is derived from an EMBL/GenBank/DDBJ whole genome shotgun (WGS) entry which is preliminary data.</text>
</comment>
<keyword evidence="2" id="KW-0479">Metal-binding</keyword>
<feature type="binding site" evidence="2">
    <location>
        <position position="109"/>
    </location>
    <ligand>
        <name>Fe cation</name>
        <dbReference type="ChEBI" id="CHEBI:24875"/>
    </ligand>
</feature>
<dbReference type="InterPro" id="IPR008778">
    <property type="entry name" value="Pirin_C_dom"/>
</dbReference>
<dbReference type="CDD" id="cd02909">
    <property type="entry name" value="cupin_pirin_N"/>
    <property type="match status" value="1"/>
</dbReference>
<comment type="similarity">
    <text evidence="1 3">Belongs to the pirin family.</text>
</comment>
<evidence type="ECO:0000259" key="4">
    <source>
        <dbReference type="Pfam" id="PF02678"/>
    </source>
</evidence>
<dbReference type="SUPFAM" id="SSF51182">
    <property type="entry name" value="RmlC-like cupins"/>
    <property type="match status" value="1"/>
</dbReference>
<name>A0A4R7B7N5_9NEIS</name>
<feature type="binding site" evidence="2">
    <location>
        <position position="63"/>
    </location>
    <ligand>
        <name>Fe cation</name>
        <dbReference type="ChEBI" id="CHEBI:24875"/>
    </ligand>
</feature>
<keyword evidence="2" id="KW-0408">Iron</keyword>
<feature type="domain" description="Pirin C-terminal" evidence="5">
    <location>
        <begin position="180"/>
        <end position="284"/>
    </location>
</feature>
<feature type="binding site" evidence="2">
    <location>
        <position position="107"/>
    </location>
    <ligand>
        <name>Fe cation</name>
        <dbReference type="ChEBI" id="CHEBI:24875"/>
    </ligand>
</feature>
<dbReference type="Pfam" id="PF05726">
    <property type="entry name" value="Pirin_C"/>
    <property type="match status" value="1"/>
</dbReference>
<proteinExistence type="inferred from homology"/>
<reference evidence="6 7" key="1">
    <citation type="submission" date="2019-03" db="EMBL/GenBank/DDBJ databases">
        <title>Genomic Encyclopedia of Type Strains, Phase III (KMG-III): the genomes of soil and plant-associated and newly described type strains.</title>
        <authorList>
            <person name="Whitman W."/>
        </authorList>
    </citation>
    <scope>NUCLEOTIDE SEQUENCE [LARGE SCALE GENOMIC DNA]</scope>
    <source>
        <strain evidence="6 7">CECT 8976</strain>
    </source>
</reference>